<organism evidence="1 2">
    <name type="scientific">Dorcoceras hygrometricum</name>
    <dbReference type="NCBI Taxonomy" id="472368"/>
    <lineage>
        <taxon>Eukaryota</taxon>
        <taxon>Viridiplantae</taxon>
        <taxon>Streptophyta</taxon>
        <taxon>Embryophyta</taxon>
        <taxon>Tracheophyta</taxon>
        <taxon>Spermatophyta</taxon>
        <taxon>Magnoliopsida</taxon>
        <taxon>eudicotyledons</taxon>
        <taxon>Gunneridae</taxon>
        <taxon>Pentapetalae</taxon>
        <taxon>asterids</taxon>
        <taxon>lamiids</taxon>
        <taxon>Lamiales</taxon>
        <taxon>Gesneriaceae</taxon>
        <taxon>Didymocarpoideae</taxon>
        <taxon>Trichosporeae</taxon>
        <taxon>Loxocarpinae</taxon>
        <taxon>Dorcoceras</taxon>
    </lineage>
</organism>
<reference evidence="1 2" key="1">
    <citation type="journal article" date="2015" name="Proc. Natl. Acad. Sci. U.S.A.">
        <title>The resurrection genome of Boea hygrometrica: A blueprint for survival of dehydration.</title>
        <authorList>
            <person name="Xiao L."/>
            <person name="Yang G."/>
            <person name="Zhang L."/>
            <person name="Yang X."/>
            <person name="Zhao S."/>
            <person name="Ji Z."/>
            <person name="Zhou Q."/>
            <person name="Hu M."/>
            <person name="Wang Y."/>
            <person name="Chen M."/>
            <person name="Xu Y."/>
            <person name="Jin H."/>
            <person name="Xiao X."/>
            <person name="Hu G."/>
            <person name="Bao F."/>
            <person name="Hu Y."/>
            <person name="Wan P."/>
            <person name="Li L."/>
            <person name="Deng X."/>
            <person name="Kuang T."/>
            <person name="Xiang C."/>
            <person name="Zhu J.K."/>
            <person name="Oliver M.J."/>
            <person name="He Y."/>
        </authorList>
    </citation>
    <scope>NUCLEOTIDE SEQUENCE [LARGE SCALE GENOMIC DNA]</scope>
    <source>
        <strain evidence="2">cv. XS01</strain>
    </source>
</reference>
<evidence type="ECO:0000313" key="2">
    <source>
        <dbReference type="Proteomes" id="UP000250235"/>
    </source>
</evidence>
<dbReference type="AlphaFoldDB" id="A0A2Z7BH00"/>
<name>A0A2Z7BH00_9LAMI</name>
<dbReference type="Proteomes" id="UP000250235">
    <property type="component" value="Unassembled WGS sequence"/>
</dbReference>
<dbReference type="EMBL" id="KV005811">
    <property type="protein sequence ID" value="KZV33405.1"/>
    <property type="molecule type" value="Genomic_DNA"/>
</dbReference>
<sequence length="66" mass="7074">MLAVVALGEVAAGSRRAIVRMIDEATRVGQHFWVLTAICHVVTSRGSIVVLVSNQSLMRGDIVLLS</sequence>
<accession>A0A2Z7BH00</accession>
<protein>
    <submittedName>
        <fullName evidence="1">Uncharacterized protein</fullName>
    </submittedName>
</protein>
<evidence type="ECO:0000313" key="1">
    <source>
        <dbReference type="EMBL" id="KZV33405.1"/>
    </source>
</evidence>
<proteinExistence type="predicted"/>
<gene>
    <name evidence="1" type="ORF">F511_02165</name>
</gene>
<keyword evidence="2" id="KW-1185">Reference proteome</keyword>